<evidence type="ECO:0000313" key="4">
    <source>
        <dbReference type="Proteomes" id="UP000664628"/>
    </source>
</evidence>
<organism evidence="3 4">
    <name type="scientific">Fibrella forsythiae</name>
    <dbReference type="NCBI Taxonomy" id="2817061"/>
    <lineage>
        <taxon>Bacteria</taxon>
        <taxon>Pseudomonadati</taxon>
        <taxon>Bacteroidota</taxon>
        <taxon>Cytophagia</taxon>
        <taxon>Cytophagales</taxon>
        <taxon>Spirosomataceae</taxon>
        <taxon>Fibrella</taxon>
    </lineage>
</organism>
<dbReference type="Gene3D" id="3.40.50.2300">
    <property type="match status" value="1"/>
</dbReference>
<feature type="modified residue" description="4-aspartylphosphate" evidence="1">
    <location>
        <position position="61"/>
    </location>
</feature>
<gene>
    <name evidence="3" type="ORF">J2I46_26285</name>
</gene>
<feature type="domain" description="Response regulatory" evidence="2">
    <location>
        <begin position="8"/>
        <end position="128"/>
    </location>
</feature>
<dbReference type="Pfam" id="PF00072">
    <property type="entry name" value="Response_reg"/>
    <property type="match status" value="1"/>
</dbReference>
<keyword evidence="4" id="KW-1185">Reference proteome</keyword>
<dbReference type="SMART" id="SM00448">
    <property type="entry name" value="REC"/>
    <property type="match status" value="1"/>
</dbReference>
<dbReference type="InterPro" id="IPR011006">
    <property type="entry name" value="CheY-like_superfamily"/>
</dbReference>
<reference evidence="3 4" key="1">
    <citation type="submission" date="2021-03" db="EMBL/GenBank/DDBJ databases">
        <title>Fibrella sp. HMF5405 genome sequencing and assembly.</title>
        <authorList>
            <person name="Kang H."/>
            <person name="Kim H."/>
            <person name="Bae S."/>
            <person name="Joh K."/>
        </authorList>
    </citation>
    <scope>NUCLEOTIDE SEQUENCE [LARGE SCALE GENOMIC DNA]</scope>
    <source>
        <strain evidence="3 4">HMF5405</strain>
    </source>
</reference>
<dbReference type="CDD" id="cd17557">
    <property type="entry name" value="REC_Rcp-like"/>
    <property type="match status" value="1"/>
</dbReference>
<proteinExistence type="predicted"/>
<dbReference type="PANTHER" id="PTHR44520">
    <property type="entry name" value="RESPONSE REGULATOR RCP1-RELATED"/>
    <property type="match status" value="1"/>
</dbReference>
<evidence type="ECO:0000256" key="1">
    <source>
        <dbReference type="PROSITE-ProRule" id="PRU00169"/>
    </source>
</evidence>
<dbReference type="EMBL" id="JAFMYW010000010">
    <property type="protein sequence ID" value="MBO0952118.1"/>
    <property type="molecule type" value="Genomic_DNA"/>
</dbReference>
<dbReference type="PROSITE" id="PS50110">
    <property type="entry name" value="RESPONSE_REGULATORY"/>
    <property type="match status" value="1"/>
</dbReference>
<comment type="caution">
    <text evidence="3">The sequence shown here is derived from an EMBL/GenBank/DDBJ whole genome shotgun (WGS) entry which is preliminary data.</text>
</comment>
<sequence>MTDTKAQHIYLVDDDEDDQFLVQHLIKEHSPEAVVDILEDGEALIQALDQTDKLPNLVLLDLNMPRMNGMEALERIRANEAYNDLPIIILTTSDSEQDRKKALQLQASDYLVKPGSGYQMNQLVSAIKQNWL</sequence>
<dbReference type="RefSeq" id="WP_207332074.1">
    <property type="nucleotide sequence ID" value="NZ_JAFMYW010000010.1"/>
</dbReference>
<evidence type="ECO:0000313" key="3">
    <source>
        <dbReference type="EMBL" id="MBO0952118.1"/>
    </source>
</evidence>
<protein>
    <submittedName>
        <fullName evidence="3">Response regulator</fullName>
    </submittedName>
</protein>
<dbReference type="InterPro" id="IPR001789">
    <property type="entry name" value="Sig_transdc_resp-reg_receiver"/>
</dbReference>
<dbReference type="PANTHER" id="PTHR44520:SF2">
    <property type="entry name" value="RESPONSE REGULATOR RCP1"/>
    <property type="match status" value="1"/>
</dbReference>
<name>A0ABS3JQ43_9BACT</name>
<keyword evidence="1" id="KW-0597">Phosphoprotein</keyword>
<dbReference type="InterPro" id="IPR052893">
    <property type="entry name" value="TCS_response_regulator"/>
</dbReference>
<evidence type="ECO:0000259" key="2">
    <source>
        <dbReference type="PROSITE" id="PS50110"/>
    </source>
</evidence>
<dbReference type="Proteomes" id="UP000664628">
    <property type="component" value="Unassembled WGS sequence"/>
</dbReference>
<accession>A0ABS3JQ43</accession>
<dbReference type="SUPFAM" id="SSF52172">
    <property type="entry name" value="CheY-like"/>
    <property type="match status" value="1"/>
</dbReference>